<gene>
    <name evidence="2" type="ORF">E3T25_06490</name>
</gene>
<dbReference type="Proteomes" id="UP000297851">
    <property type="component" value="Unassembled WGS sequence"/>
</dbReference>
<feature type="domain" description="N-acetyltransferase" evidence="1">
    <location>
        <begin position="14"/>
        <end position="129"/>
    </location>
</feature>
<name>A0ABY2JHG9_9MICO</name>
<evidence type="ECO:0000259" key="1">
    <source>
        <dbReference type="Pfam" id="PF13302"/>
    </source>
</evidence>
<protein>
    <submittedName>
        <fullName evidence="2">N-acetyltransferase</fullName>
    </submittedName>
</protein>
<keyword evidence="3" id="KW-1185">Reference proteome</keyword>
<dbReference type="SUPFAM" id="SSF55729">
    <property type="entry name" value="Acyl-CoA N-acyltransferases (Nat)"/>
    <property type="match status" value="1"/>
</dbReference>
<organism evidence="2 3">
    <name type="scientific">Cryobacterium sandaracinum</name>
    <dbReference type="NCBI Taxonomy" id="1259247"/>
    <lineage>
        <taxon>Bacteria</taxon>
        <taxon>Bacillati</taxon>
        <taxon>Actinomycetota</taxon>
        <taxon>Actinomycetes</taxon>
        <taxon>Micrococcales</taxon>
        <taxon>Microbacteriaceae</taxon>
        <taxon>Cryobacterium</taxon>
    </lineage>
</organism>
<dbReference type="PANTHER" id="PTHR43792">
    <property type="entry name" value="GNAT FAMILY, PUTATIVE (AFU_ORTHOLOGUE AFUA_3G00765)-RELATED-RELATED"/>
    <property type="match status" value="1"/>
</dbReference>
<reference evidence="2 3" key="1">
    <citation type="submission" date="2019-03" db="EMBL/GenBank/DDBJ databases">
        <title>Genomics of glacier-inhabiting Cryobacterium strains.</title>
        <authorList>
            <person name="Liu Q."/>
            <person name="Xin Y.-H."/>
        </authorList>
    </citation>
    <scope>NUCLEOTIDE SEQUENCE [LARGE SCALE GENOMIC DNA]</scope>
    <source>
        <strain evidence="2 3">TMT2-16</strain>
    </source>
</reference>
<dbReference type="InterPro" id="IPR000182">
    <property type="entry name" value="GNAT_dom"/>
</dbReference>
<accession>A0ABY2JHG9</accession>
<dbReference type="InterPro" id="IPR016181">
    <property type="entry name" value="Acyl_CoA_acyltransferase"/>
</dbReference>
<dbReference type="EMBL" id="SOGO01000021">
    <property type="protein sequence ID" value="TFD03268.1"/>
    <property type="molecule type" value="Genomic_DNA"/>
</dbReference>
<dbReference type="Pfam" id="PF13302">
    <property type="entry name" value="Acetyltransf_3"/>
    <property type="match status" value="1"/>
</dbReference>
<dbReference type="InterPro" id="IPR051531">
    <property type="entry name" value="N-acetyltransferase"/>
</dbReference>
<proteinExistence type="predicted"/>
<dbReference type="Gene3D" id="3.40.630.30">
    <property type="match status" value="1"/>
</dbReference>
<evidence type="ECO:0000313" key="2">
    <source>
        <dbReference type="EMBL" id="TFD03268.1"/>
    </source>
</evidence>
<comment type="caution">
    <text evidence="2">The sequence shown here is derived from an EMBL/GenBank/DDBJ whole genome shotgun (WGS) entry which is preliminary data.</text>
</comment>
<evidence type="ECO:0000313" key="3">
    <source>
        <dbReference type="Proteomes" id="UP000297851"/>
    </source>
</evidence>
<sequence>MVLMTNLDLAPDVRLAFSPLTPDDLESVFGVFSDPDTWRHLPVGRHNTREQSRRIVDDAIKSRREHGIGQWVVRVGDRGSDDALRAGTFVGTGGVNMTPAPVWNLGYRLSPATWGRGFATEIAIAAVVAVRAQSDSVARSRQSGAGILAVAKLTT</sequence>
<dbReference type="PANTHER" id="PTHR43792:SF1">
    <property type="entry name" value="N-ACETYLTRANSFERASE DOMAIN-CONTAINING PROTEIN"/>
    <property type="match status" value="1"/>
</dbReference>